<name>A0ABZ1MDI2_STREF</name>
<feature type="region of interest" description="Disordered" evidence="1">
    <location>
        <begin position="1"/>
        <end position="21"/>
    </location>
</feature>
<organism evidence="2 3">
    <name type="scientific">Streptomyces purpurascens</name>
    <dbReference type="NCBI Taxonomy" id="1924"/>
    <lineage>
        <taxon>Bacteria</taxon>
        <taxon>Bacillati</taxon>
        <taxon>Actinomycetota</taxon>
        <taxon>Actinomycetes</taxon>
        <taxon>Kitasatosporales</taxon>
        <taxon>Streptomycetaceae</taxon>
        <taxon>Streptomyces</taxon>
    </lineage>
</organism>
<accession>A0ABZ1MDI2</accession>
<dbReference type="EMBL" id="CP108341">
    <property type="protein sequence ID" value="WTW24964.1"/>
    <property type="molecule type" value="Genomic_DNA"/>
</dbReference>
<evidence type="ECO:0000313" key="2">
    <source>
        <dbReference type="EMBL" id="WTW24964.1"/>
    </source>
</evidence>
<evidence type="ECO:0000256" key="1">
    <source>
        <dbReference type="SAM" id="MobiDB-lite"/>
    </source>
</evidence>
<proteinExistence type="predicted"/>
<evidence type="ECO:0008006" key="4">
    <source>
        <dbReference type="Google" id="ProtNLM"/>
    </source>
</evidence>
<sequence length="62" mass="6476">MSSSQGRLTRPIPPTGRPDAGQDAALCLTGVLDAGWSVTRRAVRAGVMPERVFAVADAIVAR</sequence>
<protein>
    <recommendedName>
        <fullName evidence="4">TetR family transcriptional regulator</fullName>
    </recommendedName>
</protein>
<dbReference type="RefSeq" id="WP_405504407.1">
    <property type="nucleotide sequence ID" value="NZ_CP108341.1"/>
</dbReference>
<evidence type="ECO:0000313" key="3">
    <source>
        <dbReference type="Proteomes" id="UP001621512"/>
    </source>
</evidence>
<gene>
    <name evidence="2" type="ORF">OHU35_02455</name>
</gene>
<reference evidence="2 3" key="1">
    <citation type="submission" date="2022-10" db="EMBL/GenBank/DDBJ databases">
        <title>The complete genomes of actinobacterial strains from the NBC collection.</title>
        <authorList>
            <person name="Joergensen T.S."/>
            <person name="Alvarez Arevalo M."/>
            <person name="Sterndorff E.B."/>
            <person name="Faurdal D."/>
            <person name="Vuksanovic O."/>
            <person name="Mourched A.-S."/>
            <person name="Charusanti P."/>
            <person name="Shaw S."/>
            <person name="Blin K."/>
            <person name="Weber T."/>
        </authorList>
    </citation>
    <scope>NUCLEOTIDE SEQUENCE [LARGE SCALE GENOMIC DNA]</scope>
    <source>
        <strain evidence="2 3">NBC_00017</strain>
    </source>
</reference>
<dbReference type="Proteomes" id="UP001621512">
    <property type="component" value="Chromosome"/>
</dbReference>
<keyword evidence="3" id="KW-1185">Reference proteome</keyword>